<dbReference type="AlphaFoldDB" id="A0A270NRK2"/>
<name>A0A270NRK2_STEMA</name>
<dbReference type="EMBL" id="NJGC01000001">
    <property type="protein sequence ID" value="PAM74677.1"/>
    <property type="molecule type" value="Genomic_DNA"/>
</dbReference>
<organism evidence="1 2">
    <name type="scientific">Stenotrophomonas maltophilia</name>
    <name type="common">Pseudomonas maltophilia</name>
    <name type="synonym">Xanthomonas maltophilia</name>
    <dbReference type="NCBI Taxonomy" id="40324"/>
    <lineage>
        <taxon>Bacteria</taxon>
        <taxon>Pseudomonadati</taxon>
        <taxon>Pseudomonadota</taxon>
        <taxon>Gammaproteobacteria</taxon>
        <taxon>Lysobacterales</taxon>
        <taxon>Lysobacteraceae</taxon>
        <taxon>Stenotrophomonas</taxon>
        <taxon>Stenotrophomonas maltophilia group</taxon>
    </lineage>
</organism>
<dbReference type="Proteomes" id="UP000216433">
    <property type="component" value="Unassembled WGS sequence"/>
</dbReference>
<dbReference type="RefSeq" id="WP_005415493.1">
    <property type="nucleotide sequence ID" value="NZ_CABMJM010000046.1"/>
</dbReference>
<gene>
    <name evidence="1" type="ORF">CEK00_00890</name>
</gene>
<protein>
    <submittedName>
        <fullName evidence="1">Uncharacterized protein</fullName>
    </submittedName>
</protein>
<accession>A0A270NRK2</accession>
<sequence length="102" mass="11298">MLKDYPEHIETLQADLNRVVQNPFKGTPMSEQAIWALEAALDAFIDEARKELQAAEASGDPAAIEQAKAKELLMFRARSGNGGMRLGLMNDLWGYFESNKGV</sequence>
<evidence type="ECO:0000313" key="2">
    <source>
        <dbReference type="Proteomes" id="UP000216433"/>
    </source>
</evidence>
<evidence type="ECO:0000313" key="1">
    <source>
        <dbReference type="EMBL" id="PAM74677.1"/>
    </source>
</evidence>
<dbReference type="GeneID" id="97260043"/>
<reference evidence="1 2" key="1">
    <citation type="submission" date="2017-06" db="EMBL/GenBank/DDBJ databases">
        <title>Genome sequencing and assembly of Stenotrophomonas maltophilia DF07.</title>
        <authorList>
            <person name="Iyer R."/>
        </authorList>
    </citation>
    <scope>NUCLEOTIDE SEQUENCE [LARGE SCALE GENOMIC DNA]</scope>
    <source>
        <strain evidence="1 2">DF07</strain>
    </source>
</reference>
<proteinExistence type="predicted"/>
<comment type="caution">
    <text evidence="1">The sequence shown here is derived from an EMBL/GenBank/DDBJ whole genome shotgun (WGS) entry which is preliminary data.</text>
</comment>